<dbReference type="Pfam" id="PF13966">
    <property type="entry name" value="zf-RVT"/>
    <property type="match status" value="1"/>
</dbReference>
<dbReference type="InterPro" id="IPR026960">
    <property type="entry name" value="RVT-Znf"/>
</dbReference>
<comment type="caution">
    <text evidence="2">The sequence shown here is derived from an EMBL/GenBank/DDBJ whole genome shotgun (WGS) entry which is preliminary data.</text>
</comment>
<dbReference type="EMBL" id="JABEZY010255600">
    <property type="protein sequence ID" value="MBA0753406.1"/>
    <property type="molecule type" value="Genomic_DNA"/>
</dbReference>
<dbReference type="Proteomes" id="UP000593579">
    <property type="component" value="Unassembled WGS sequence"/>
</dbReference>
<feature type="domain" description="Reverse transcriptase zinc-binding" evidence="1">
    <location>
        <begin position="4"/>
        <end position="36"/>
    </location>
</feature>
<gene>
    <name evidence="2" type="ORF">Gogos_021428</name>
</gene>
<keyword evidence="3" id="KW-1185">Reference proteome</keyword>
<accession>A0A7J9CYB5</accession>
<feature type="non-terminal residue" evidence="2">
    <location>
        <position position="58"/>
    </location>
</feature>
<evidence type="ECO:0000313" key="2">
    <source>
        <dbReference type="EMBL" id="MBA0753406.1"/>
    </source>
</evidence>
<organism evidence="2 3">
    <name type="scientific">Gossypium gossypioides</name>
    <name type="common">Mexican cotton</name>
    <name type="synonym">Selera gossypioides</name>
    <dbReference type="NCBI Taxonomy" id="34282"/>
    <lineage>
        <taxon>Eukaryota</taxon>
        <taxon>Viridiplantae</taxon>
        <taxon>Streptophyta</taxon>
        <taxon>Embryophyta</taxon>
        <taxon>Tracheophyta</taxon>
        <taxon>Spermatophyta</taxon>
        <taxon>Magnoliopsida</taxon>
        <taxon>eudicotyledons</taxon>
        <taxon>Gunneridae</taxon>
        <taxon>Pentapetalae</taxon>
        <taxon>rosids</taxon>
        <taxon>malvids</taxon>
        <taxon>Malvales</taxon>
        <taxon>Malvaceae</taxon>
        <taxon>Malvoideae</taxon>
        <taxon>Gossypium</taxon>
    </lineage>
</organism>
<evidence type="ECO:0000259" key="1">
    <source>
        <dbReference type="Pfam" id="PF13966"/>
    </source>
</evidence>
<proteinExistence type="predicted"/>
<protein>
    <recommendedName>
        <fullName evidence="1">Reverse transcriptase zinc-binding domain-containing protein</fullName>
    </recommendedName>
</protein>
<sequence>MLLRRLTNTPVCPRCGLGTETMDHLFRECPVSTSVWRELSFHKCLQDNQLGFLQWLTW</sequence>
<reference evidence="2 3" key="1">
    <citation type="journal article" date="2019" name="Genome Biol. Evol.">
        <title>Insights into the evolution of the New World diploid cottons (Gossypium, subgenus Houzingenia) based on genome sequencing.</title>
        <authorList>
            <person name="Grover C.E."/>
            <person name="Arick M.A. 2nd"/>
            <person name="Thrash A."/>
            <person name="Conover J.L."/>
            <person name="Sanders W.S."/>
            <person name="Peterson D.G."/>
            <person name="Frelichowski J.E."/>
            <person name="Scheffler J.A."/>
            <person name="Scheffler B.E."/>
            <person name="Wendel J.F."/>
        </authorList>
    </citation>
    <scope>NUCLEOTIDE SEQUENCE [LARGE SCALE GENOMIC DNA]</scope>
    <source>
        <strain evidence="2">5</strain>
        <tissue evidence="2">Leaf</tissue>
    </source>
</reference>
<evidence type="ECO:0000313" key="3">
    <source>
        <dbReference type="Proteomes" id="UP000593579"/>
    </source>
</evidence>
<dbReference type="AlphaFoldDB" id="A0A7J9CYB5"/>
<dbReference type="OrthoDB" id="999999at2759"/>
<name>A0A7J9CYB5_GOSGO</name>